<dbReference type="SMART" id="SM00257">
    <property type="entry name" value="LysM"/>
    <property type="match status" value="1"/>
</dbReference>
<reference evidence="4 5" key="1">
    <citation type="submission" date="2018-06" db="EMBL/GenBank/DDBJ databases">
        <authorList>
            <consortium name="Pathogen Informatics"/>
            <person name="Doyle S."/>
        </authorList>
    </citation>
    <scope>NUCLEOTIDE SEQUENCE [LARGE SCALE GENOMIC DNA]</scope>
    <source>
        <strain evidence="4 5">NCTC12120</strain>
    </source>
</reference>
<dbReference type="InterPro" id="IPR036779">
    <property type="entry name" value="LysM_dom_sf"/>
</dbReference>
<sequence>MFASRTLSFRRWFTAAALLGAVVMALPASANDYPLPAANSRLIGKNLFHQVANDGGSLEAIAKKYNVGFLALLQANPGVDPYVPRAGSVLTIPRQMLLPDVPREGIVINLAELRLYYFPAGKNSVTVYPIGIGQLGGDTLTPTNGDKNFRQASEPNLDADGQYSCALPGAGRKTSGSRPCRAG</sequence>
<accession>A0A2X3JH46</accession>
<evidence type="ECO:0000259" key="3">
    <source>
        <dbReference type="PROSITE" id="PS51782"/>
    </source>
</evidence>
<feature type="domain" description="LysM" evidence="3">
    <location>
        <begin position="47"/>
        <end position="92"/>
    </location>
</feature>
<dbReference type="GO" id="GO:0071972">
    <property type="term" value="F:peptidoglycan L,D-transpeptidase activity"/>
    <property type="evidence" value="ECO:0007669"/>
    <property type="project" value="TreeGrafter"/>
</dbReference>
<dbReference type="Gene3D" id="3.10.350.10">
    <property type="entry name" value="LysM domain"/>
    <property type="match status" value="1"/>
</dbReference>
<dbReference type="STRING" id="158822.LH23_13850"/>
<dbReference type="EC" id="2.-.-.-" evidence="4"/>
<name>A0A2X3JH46_9ENTR</name>
<proteinExistence type="predicted"/>
<dbReference type="GO" id="GO:0018104">
    <property type="term" value="P:peptidoglycan-protein cross-linking"/>
    <property type="evidence" value="ECO:0007669"/>
    <property type="project" value="TreeGrafter"/>
</dbReference>
<keyword evidence="4" id="KW-0808">Transferase</keyword>
<evidence type="ECO:0000313" key="5">
    <source>
        <dbReference type="Proteomes" id="UP000251197"/>
    </source>
</evidence>
<dbReference type="InterPro" id="IPR050979">
    <property type="entry name" value="LD-transpeptidase"/>
</dbReference>
<feature type="signal peptide" evidence="2">
    <location>
        <begin position="1"/>
        <end position="30"/>
    </location>
</feature>
<dbReference type="Proteomes" id="UP000251197">
    <property type="component" value="Unassembled WGS sequence"/>
</dbReference>
<dbReference type="PANTHER" id="PTHR30582">
    <property type="entry name" value="L,D-TRANSPEPTIDASE"/>
    <property type="match status" value="1"/>
</dbReference>
<dbReference type="PANTHER" id="PTHR30582:SF27">
    <property type="entry name" value="L,D-TRANSPEPTIDASE YCFS-RELATED"/>
    <property type="match status" value="1"/>
</dbReference>
<dbReference type="EMBL" id="UAVU01000012">
    <property type="protein sequence ID" value="SQC94065.1"/>
    <property type="molecule type" value="Genomic_DNA"/>
</dbReference>
<protein>
    <submittedName>
        <fullName evidence="4">Probable L,D-transpeptidase YcfS</fullName>
        <ecNumber evidence="4">2.-.-.-</ecNumber>
    </submittedName>
</protein>
<dbReference type="InterPro" id="IPR018392">
    <property type="entry name" value="LysM"/>
</dbReference>
<dbReference type="CDD" id="cd16913">
    <property type="entry name" value="YkuD_like"/>
    <property type="match status" value="1"/>
</dbReference>
<gene>
    <name evidence="4" type="primary">ycfS_2</name>
    <name evidence="4" type="ORF">NCTC12120_07183</name>
</gene>
<keyword evidence="2" id="KW-0732">Signal</keyword>
<dbReference type="PROSITE" id="PS51782">
    <property type="entry name" value="LYSM"/>
    <property type="match status" value="1"/>
</dbReference>
<dbReference type="CDD" id="cd00118">
    <property type="entry name" value="LysM"/>
    <property type="match status" value="1"/>
</dbReference>
<dbReference type="Pfam" id="PF01476">
    <property type="entry name" value="LysM"/>
    <property type="match status" value="1"/>
</dbReference>
<organism evidence="4 5">
    <name type="scientific">Cedecea neteri</name>
    <dbReference type="NCBI Taxonomy" id="158822"/>
    <lineage>
        <taxon>Bacteria</taxon>
        <taxon>Pseudomonadati</taxon>
        <taxon>Pseudomonadota</taxon>
        <taxon>Gammaproteobacteria</taxon>
        <taxon>Enterobacterales</taxon>
        <taxon>Enterobacteriaceae</taxon>
        <taxon>Cedecea</taxon>
    </lineage>
</organism>
<dbReference type="GO" id="GO:0005576">
    <property type="term" value="C:extracellular region"/>
    <property type="evidence" value="ECO:0007669"/>
    <property type="project" value="TreeGrafter"/>
</dbReference>
<dbReference type="FunFam" id="3.10.350.10:FF:000007">
    <property type="entry name" value="Probable L,D-transpeptidase YcfS"/>
    <property type="match status" value="1"/>
</dbReference>
<evidence type="ECO:0000313" key="4">
    <source>
        <dbReference type="EMBL" id="SQC94065.1"/>
    </source>
</evidence>
<feature type="chain" id="PRO_5015938052" evidence="2">
    <location>
        <begin position="31"/>
        <end position="183"/>
    </location>
</feature>
<dbReference type="SUPFAM" id="SSF54106">
    <property type="entry name" value="LysM domain"/>
    <property type="match status" value="1"/>
</dbReference>
<dbReference type="AlphaFoldDB" id="A0A2X3JH46"/>
<feature type="compositionally biased region" description="Polar residues" evidence="1">
    <location>
        <begin position="143"/>
        <end position="154"/>
    </location>
</feature>
<dbReference type="GO" id="GO:0016740">
    <property type="term" value="F:transferase activity"/>
    <property type="evidence" value="ECO:0007669"/>
    <property type="project" value="UniProtKB-KW"/>
</dbReference>
<evidence type="ECO:0000256" key="2">
    <source>
        <dbReference type="SAM" id="SignalP"/>
    </source>
</evidence>
<evidence type="ECO:0000256" key="1">
    <source>
        <dbReference type="SAM" id="MobiDB-lite"/>
    </source>
</evidence>
<feature type="region of interest" description="Disordered" evidence="1">
    <location>
        <begin position="143"/>
        <end position="183"/>
    </location>
</feature>
<dbReference type="InterPro" id="IPR005490">
    <property type="entry name" value="LD_TPept_cat_dom"/>
</dbReference>